<evidence type="ECO:0000313" key="7">
    <source>
        <dbReference type="EMBL" id="QJY47691.1"/>
    </source>
</evidence>
<dbReference type="PANTHER" id="PTHR11328">
    <property type="entry name" value="MAJOR FACILITATOR SUPERFAMILY DOMAIN-CONTAINING PROTEIN"/>
    <property type="match status" value="1"/>
</dbReference>
<feature type="transmembrane region" description="Helical" evidence="5">
    <location>
        <begin position="34"/>
        <end position="60"/>
    </location>
</feature>
<dbReference type="SUPFAM" id="SSF103473">
    <property type="entry name" value="MFS general substrate transporter"/>
    <property type="match status" value="1"/>
</dbReference>
<feature type="transmembrane region" description="Helical" evidence="5">
    <location>
        <begin position="106"/>
        <end position="126"/>
    </location>
</feature>
<feature type="transmembrane region" description="Helical" evidence="5">
    <location>
        <begin position="390"/>
        <end position="412"/>
    </location>
</feature>
<dbReference type="RefSeq" id="WP_172160569.1">
    <property type="nucleotide sequence ID" value="NZ_CP053564.1"/>
</dbReference>
<feature type="transmembrane region" description="Helical" evidence="5">
    <location>
        <begin position="81"/>
        <end position="100"/>
    </location>
</feature>
<dbReference type="PROSITE" id="PS50850">
    <property type="entry name" value="MFS"/>
    <property type="match status" value="1"/>
</dbReference>
<evidence type="ECO:0000256" key="2">
    <source>
        <dbReference type="ARBA" id="ARBA00022692"/>
    </source>
</evidence>
<feature type="transmembrane region" description="Helical" evidence="5">
    <location>
        <begin position="345"/>
        <end position="370"/>
    </location>
</feature>
<keyword evidence="2 5" id="KW-0812">Transmembrane</keyword>
<evidence type="ECO:0000256" key="4">
    <source>
        <dbReference type="ARBA" id="ARBA00023136"/>
    </source>
</evidence>
<evidence type="ECO:0000256" key="3">
    <source>
        <dbReference type="ARBA" id="ARBA00022989"/>
    </source>
</evidence>
<sequence>MRGGDGGGLPGGVRAGYAAGSLVTGAFGTVPGLLLLPFLTGSLAVPAALAGLLVLLPKAWDVLLNPVAGRISDRAGARRPFLLGGGLALAVCFGLMFAGPTTSPGGVVWVTVAFLACASAFAFFQVPYVAMPAELTDDYHGRTRLIAGRIAVLAVAILVSGVGAPLVRDLAGYPAMGFAVGGLIALGTVATVLGTRTARAPVRASGVGWGDLVAAVRANAAFRWLLAVFVVQAVGIGCLLASVDYVARLTLGDAGSSSLLFAAFVGPAVLVTPLWSRVGARVGKRVGYLASSLLLGAASAALVTAGSVPLAVVAVLAALAGAGYAGVQVFPLAMLPDVTAGSGHVGGYAGVWTAAETLGLALGPGLYGVVLALGGFVSGTGAVQPPSATTAVVVGFSLVPAVLVLAGALLLLRKDVLR</sequence>
<dbReference type="Proteomes" id="UP000505377">
    <property type="component" value="Chromosome"/>
</dbReference>
<evidence type="ECO:0000259" key="6">
    <source>
        <dbReference type="PROSITE" id="PS50850"/>
    </source>
</evidence>
<dbReference type="InterPro" id="IPR036259">
    <property type="entry name" value="MFS_trans_sf"/>
</dbReference>
<organism evidence="7 8">
    <name type="scientific">Pseudonocardia broussonetiae</name>
    <dbReference type="NCBI Taxonomy" id="2736640"/>
    <lineage>
        <taxon>Bacteria</taxon>
        <taxon>Bacillati</taxon>
        <taxon>Actinomycetota</taxon>
        <taxon>Actinomycetes</taxon>
        <taxon>Pseudonocardiales</taxon>
        <taxon>Pseudonocardiaceae</taxon>
        <taxon>Pseudonocardia</taxon>
    </lineage>
</organism>
<feature type="transmembrane region" description="Helical" evidence="5">
    <location>
        <begin position="173"/>
        <end position="193"/>
    </location>
</feature>
<dbReference type="InterPro" id="IPR020846">
    <property type="entry name" value="MFS_dom"/>
</dbReference>
<feature type="transmembrane region" description="Helical" evidence="5">
    <location>
        <begin position="224"/>
        <end position="243"/>
    </location>
</feature>
<evidence type="ECO:0000313" key="8">
    <source>
        <dbReference type="Proteomes" id="UP000505377"/>
    </source>
</evidence>
<evidence type="ECO:0000256" key="1">
    <source>
        <dbReference type="ARBA" id="ARBA00004651"/>
    </source>
</evidence>
<comment type="subcellular location">
    <subcellularLocation>
        <location evidence="1">Cell membrane</location>
        <topology evidence="1">Multi-pass membrane protein</topology>
    </subcellularLocation>
</comment>
<reference evidence="7 8" key="1">
    <citation type="submission" date="2020-05" db="EMBL/GenBank/DDBJ databases">
        <authorList>
            <person name="Mo P."/>
        </authorList>
    </citation>
    <scope>NUCLEOTIDE SEQUENCE [LARGE SCALE GENOMIC DNA]</scope>
    <source>
        <strain evidence="7 8">Gen01</strain>
    </source>
</reference>
<keyword evidence="3 5" id="KW-1133">Transmembrane helix</keyword>
<dbReference type="GO" id="GO:0015293">
    <property type="term" value="F:symporter activity"/>
    <property type="evidence" value="ECO:0007669"/>
    <property type="project" value="InterPro"/>
</dbReference>
<dbReference type="GO" id="GO:0008643">
    <property type="term" value="P:carbohydrate transport"/>
    <property type="evidence" value="ECO:0007669"/>
    <property type="project" value="InterPro"/>
</dbReference>
<keyword evidence="8" id="KW-1185">Reference proteome</keyword>
<gene>
    <name evidence="7" type="ORF">HOP40_19320</name>
</gene>
<keyword evidence="4 5" id="KW-0472">Membrane</keyword>
<feature type="transmembrane region" description="Helical" evidence="5">
    <location>
        <begin position="311"/>
        <end position="333"/>
    </location>
</feature>
<accession>A0A6M6JN01</accession>
<dbReference type="KEGG" id="pbro:HOP40_19320"/>
<dbReference type="EMBL" id="CP053564">
    <property type="protein sequence ID" value="QJY47691.1"/>
    <property type="molecule type" value="Genomic_DNA"/>
</dbReference>
<dbReference type="Gene3D" id="1.20.1250.20">
    <property type="entry name" value="MFS general substrate transporter like domains"/>
    <property type="match status" value="2"/>
</dbReference>
<dbReference type="PANTHER" id="PTHR11328:SF24">
    <property type="entry name" value="MAJOR FACILITATOR SUPERFAMILY (MFS) PROFILE DOMAIN-CONTAINING PROTEIN"/>
    <property type="match status" value="1"/>
</dbReference>
<protein>
    <submittedName>
        <fullName evidence="7">MFS transporter</fullName>
    </submittedName>
</protein>
<feature type="transmembrane region" description="Helical" evidence="5">
    <location>
        <begin position="286"/>
        <end position="305"/>
    </location>
</feature>
<dbReference type="Pfam" id="PF13347">
    <property type="entry name" value="MFS_2"/>
    <property type="match status" value="1"/>
</dbReference>
<name>A0A6M6JN01_9PSEU</name>
<dbReference type="InterPro" id="IPR039672">
    <property type="entry name" value="MFS_2"/>
</dbReference>
<dbReference type="AlphaFoldDB" id="A0A6M6JN01"/>
<proteinExistence type="predicted"/>
<feature type="domain" description="Major facilitator superfamily (MFS) profile" evidence="6">
    <location>
        <begin position="213"/>
        <end position="418"/>
    </location>
</feature>
<evidence type="ECO:0000256" key="5">
    <source>
        <dbReference type="SAM" id="Phobius"/>
    </source>
</evidence>
<dbReference type="GO" id="GO:0005886">
    <property type="term" value="C:plasma membrane"/>
    <property type="evidence" value="ECO:0007669"/>
    <property type="project" value="UniProtKB-SubCell"/>
</dbReference>
<feature type="transmembrane region" description="Helical" evidence="5">
    <location>
        <begin position="255"/>
        <end position="274"/>
    </location>
</feature>
<feature type="transmembrane region" description="Helical" evidence="5">
    <location>
        <begin position="146"/>
        <end position="167"/>
    </location>
</feature>